<evidence type="ECO:0008006" key="7">
    <source>
        <dbReference type="Google" id="ProtNLM"/>
    </source>
</evidence>
<accession>A0A1Y1CQ82</accession>
<dbReference type="PROSITE" id="PS50093">
    <property type="entry name" value="PKD"/>
    <property type="match status" value="1"/>
</dbReference>
<dbReference type="KEGG" id="mbas:ALGA_4308"/>
<feature type="chain" id="PRO_5013231368" description="Beta-glucanase" evidence="2">
    <location>
        <begin position="22"/>
        <end position="446"/>
    </location>
</feature>
<evidence type="ECO:0000259" key="3">
    <source>
        <dbReference type="PROSITE" id="PS50093"/>
    </source>
</evidence>
<dbReference type="InterPro" id="IPR013320">
    <property type="entry name" value="ConA-like_dom_sf"/>
</dbReference>
<evidence type="ECO:0000256" key="2">
    <source>
        <dbReference type="SAM" id="SignalP"/>
    </source>
</evidence>
<dbReference type="SMART" id="SM00089">
    <property type="entry name" value="PKD"/>
    <property type="match status" value="1"/>
</dbReference>
<dbReference type="PANTHER" id="PTHR10963:SF55">
    <property type="entry name" value="GLYCOSIDE HYDROLASE FAMILY 16 PROTEIN"/>
    <property type="match status" value="1"/>
</dbReference>
<dbReference type="Proteomes" id="UP000218267">
    <property type="component" value="Chromosome"/>
</dbReference>
<keyword evidence="2" id="KW-0732">Signal</keyword>
<dbReference type="PROSITE" id="PS51257">
    <property type="entry name" value="PROKAR_LIPOPROTEIN"/>
    <property type="match status" value="1"/>
</dbReference>
<dbReference type="InterPro" id="IPR022409">
    <property type="entry name" value="PKD/Chitinase_dom"/>
</dbReference>
<reference evidence="6" key="2">
    <citation type="journal article" date="2020" name="Antonie Van Leeuwenhoek">
        <title>Labilibaculum antarcticum sp. nov., a novel facultative anaerobic, psychrotorelant bacterium isolated from marine sediment of Antarctica.</title>
        <authorList>
            <person name="Watanabe M."/>
            <person name="Kojima H."/>
            <person name="Fukui M."/>
        </authorList>
    </citation>
    <scope>NUCLEOTIDE SEQUENCE [LARGE SCALE GENOMIC DNA]</scope>
    <source>
        <strain evidence="6">SPP2</strain>
    </source>
</reference>
<dbReference type="PROSITE" id="PS51762">
    <property type="entry name" value="GH16_2"/>
    <property type="match status" value="1"/>
</dbReference>
<evidence type="ECO:0000313" key="6">
    <source>
        <dbReference type="Proteomes" id="UP000218267"/>
    </source>
</evidence>
<protein>
    <recommendedName>
        <fullName evidence="7">Beta-glucanase</fullName>
    </recommendedName>
</protein>
<organism evidence="5 6">
    <name type="scientific">Labilibaculum antarcticum</name>
    <dbReference type="NCBI Taxonomy" id="1717717"/>
    <lineage>
        <taxon>Bacteria</taxon>
        <taxon>Pseudomonadati</taxon>
        <taxon>Bacteroidota</taxon>
        <taxon>Bacteroidia</taxon>
        <taxon>Marinilabiliales</taxon>
        <taxon>Marinifilaceae</taxon>
        <taxon>Labilibaculum</taxon>
    </lineage>
</organism>
<dbReference type="InterPro" id="IPR050546">
    <property type="entry name" value="Glycosyl_Hydrlase_16"/>
</dbReference>
<keyword evidence="6" id="KW-1185">Reference proteome</keyword>
<dbReference type="GO" id="GO:0004553">
    <property type="term" value="F:hydrolase activity, hydrolyzing O-glycosyl compounds"/>
    <property type="evidence" value="ECO:0007669"/>
    <property type="project" value="InterPro"/>
</dbReference>
<name>A0A1Y1CQ82_9BACT</name>
<dbReference type="Gene3D" id="2.60.120.200">
    <property type="match status" value="1"/>
</dbReference>
<reference evidence="5 6" key="1">
    <citation type="journal article" date="2018" name="Mar. Genomics">
        <title>Complete genome sequence of Marinifilaceae bacterium strain SPP2, isolated from the Antarctic marine sediment.</title>
        <authorList>
            <person name="Watanabe M."/>
            <person name="Kojima H."/>
            <person name="Fukui M."/>
        </authorList>
    </citation>
    <scope>NUCLEOTIDE SEQUENCE [LARGE SCALE GENOMIC DNA]</scope>
    <source>
        <strain evidence="5 6">SPP2</strain>
    </source>
</reference>
<dbReference type="AlphaFoldDB" id="A0A1Y1CQ82"/>
<dbReference type="SUPFAM" id="SSF49899">
    <property type="entry name" value="Concanavalin A-like lectins/glucanases"/>
    <property type="match status" value="1"/>
</dbReference>
<dbReference type="CDD" id="cd08023">
    <property type="entry name" value="GH16_laminarinase_like"/>
    <property type="match status" value="1"/>
</dbReference>
<evidence type="ECO:0000313" key="5">
    <source>
        <dbReference type="EMBL" id="BAX82598.1"/>
    </source>
</evidence>
<dbReference type="EMBL" id="AP018042">
    <property type="protein sequence ID" value="BAX82598.1"/>
    <property type="molecule type" value="Genomic_DNA"/>
</dbReference>
<dbReference type="InterPro" id="IPR035986">
    <property type="entry name" value="PKD_dom_sf"/>
</dbReference>
<comment type="similarity">
    <text evidence="1">Belongs to the glycosyl hydrolase 16 family.</text>
</comment>
<dbReference type="GO" id="GO:0005975">
    <property type="term" value="P:carbohydrate metabolic process"/>
    <property type="evidence" value="ECO:0007669"/>
    <property type="project" value="InterPro"/>
</dbReference>
<evidence type="ECO:0000259" key="4">
    <source>
        <dbReference type="PROSITE" id="PS51762"/>
    </source>
</evidence>
<dbReference type="CDD" id="cd00146">
    <property type="entry name" value="PKD"/>
    <property type="match status" value="1"/>
</dbReference>
<dbReference type="SUPFAM" id="SSF49299">
    <property type="entry name" value="PKD domain"/>
    <property type="match status" value="2"/>
</dbReference>
<dbReference type="Pfam" id="PF00801">
    <property type="entry name" value="PKD"/>
    <property type="match status" value="1"/>
</dbReference>
<dbReference type="InterPro" id="IPR000757">
    <property type="entry name" value="Beta-glucanase-like"/>
</dbReference>
<dbReference type="InterPro" id="IPR000601">
    <property type="entry name" value="PKD_dom"/>
</dbReference>
<dbReference type="Gene3D" id="2.60.40.10">
    <property type="entry name" value="Immunoglobulins"/>
    <property type="match status" value="1"/>
</dbReference>
<dbReference type="InterPro" id="IPR013783">
    <property type="entry name" value="Ig-like_fold"/>
</dbReference>
<dbReference type="Pfam" id="PF00722">
    <property type="entry name" value="Glyco_hydro_16"/>
    <property type="match status" value="1"/>
</dbReference>
<gene>
    <name evidence="5" type="ORF">ALGA_4308</name>
</gene>
<evidence type="ECO:0000256" key="1">
    <source>
        <dbReference type="ARBA" id="ARBA00006865"/>
    </source>
</evidence>
<dbReference type="PANTHER" id="PTHR10963">
    <property type="entry name" value="GLYCOSYL HYDROLASE-RELATED"/>
    <property type="match status" value="1"/>
</dbReference>
<feature type="signal peptide" evidence="2">
    <location>
        <begin position="1"/>
        <end position="21"/>
    </location>
</feature>
<feature type="domain" description="PKD" evidence="3">
    <location>
        <begin position="49"/>
        <end position="99"/>
    </location>
</feature>
<proteinExistence type="inferred from homology"/>
<feature type="domain" description="GH16" evidence="4">
    <location>
        <begin position="205"/>
        <end position="446"/>
    </location>
</feature>
<sequence length="446" mass="49904">MKIFRTLTLVKIFLSILFVSALLSCSKNDDEETYAPDFTFSEDANDANKIVFSNTSTGAYLFMQWDFGNGEVSEKERANTKDYTVFYSEKGDYNVKLTLWGLDNELSNNKSTSKTISIENDVFVADFTFLINSAKPNFVTLNNTTQGDYDHISWTYNHNEITGDNINETEIYLPKAGIYDVELHVYKGDFEKVLTKQISIAQDDPDYLNNMTLAWSDEFDESSVNTDYWTFETGAGGWGNNELQNYTNGDNAEVADGKLIITAKKVNDNKVAGSYTSTRMVSKGKQSFTYGRMEIRAKLPAGTGIWPAIWMLGENINTAGWPACGEIDIMEYVGYEPDVVHATVHTTAGFGSNGDGSSVTLSTAEEEFHIYGLLWDSNEMVFYIDTPDNITHTYAPSVKTADNWPFDNAQFFILNVAVGGDWGGAQGIDNAIFPQSMEIDYVRVYQ</sequence>
<dbReference type="RefSeq" id="WP_197705650.1">
    <property type="nucleotide sequence ID" value="NZ_AP018042.1"/>
</dbReference>